<reference evidence="2 3" key="1">
    <citation type="submission" date="2019-01" db="EMBL/GenBank/DDBJ databases">
        <title>Draft genome sequence of Psathyrella aberdarensis IHI B618.</title>
        <authorList>
            <person name="Buettner E."/>
            <person name="Kellner H."/>
        </authorList>
    </citation>
    <scope>NUCLEOTIDE SEQUENCE [LARGE SCALE GENOMIC DNA]</scope>
    <source>
        <strain evidence="2 3">IHI B618</strain>
    </source>
</reference>
<gene>
    <name evidence="2" type="ORF">EST38_g602</name>
</gene>
<feature type="region of interest" description="Disordered" evidence="1">
    <location>
        <begin position="376"/>
        <end position="395"/>
    </location>
</feature>
<feature type="region of interest" description="Disordered" evidence="1">
    <location>
        <begin position="453"/>
        <end position="476"/>
    </location>
</feature>
<proteinExistence type="predicted"/>
<feature type="region of interest" description="Disordered" evidence="1">
    <location>
        <begin position="490"/>
        <end position="526"/>
    </location>
</feature>
<evidence type="ECO:0000313" key="2">
    <source>
        <dbReference type="EMBL" id="RXW25252.1"/>
    </source>
</evidence>
<feature type="region of interest" description="Disordered" evidence="1">
    <location>
        <begin position="203"/>
        <end position="313"/>
    </location>
</feature>
<feature type="region of interest" description="Disordered" evidence="1">
    <location>
        <begin position="1"/>
        <end position="51"/>
    </location>
</feature>
<feature type="region of interest" description="Disordered" evidence="1">
    <location>
        <begin position="99"/>
        <end position="122"/>
    </location>
</feature>
<name>A0A4Q2E082_9AGAR</name>
<feature type="region of interest" description="Disordered" evidence="1">
    <location>
        <begin position="537"/>
        <end position="556"/>
    </location>
</feature>
<feature type="compositionally biased region" description="Polar residues" evidence="1">
    <location>
        <begin position="203"/>
        <end position="215"/>
    </location>
</feature>
<dbReference type="AlphaFoldDB" id="A0A4Q2E082"/>
<comment type="caution">
    <text evidence="2">The sequence shown here is derived from an EMBL/GenBank/DDBJ whole genome shotgun (WGS) entry which is preliminary data.</text>
</comment>
<dbReference type="OrthoDB" id="2402916at2759"/>
<sequence length="556" mass="57824">MKKASQSGDVKDVPAPAATVLNRPDPIEKPPSTIGTADLHPADHENPPPDCIYLDEVASLEPPYVFSRDANPFDDGNSIQTAGTGGTNVIPIALVSPDQRASIRSGTDSNSSLGSGPIRPARSPELTLNYDHVNVSENNLHPGNYEPSTRSGVSAVSSARQSYMSGMTYASDFLTEAPMIITPSKGPIRQVLGVAKPEVISAGTLSRSPSNSNTLRPPAYTKPSAKSPLAATSFGPNDAVQESDELLHPGNPFDDRHSSTNAEYSLSPPPSATTIYTARQDRDSTGSTWTPDGPTLPWAKGDDNSRPSSLSTQAGSVIDIASATRVNVGLMTPGTASSGKTGYRTTMGRLVTPSTGASAGSLQEQQARALAHAQAQAEAQGLGKPRPISGSSAISATSTRADSILESFPFVPPSPISNRPVRSPPVSPLVQSFGGAATSPLAQHAFVVAPPSPLANAGFSPEHPHSDEDGSLPAPPTRKMLGMSTASQMSTASTGLGSFPFQIDSGSDRPDSTLQPPVPFNRQRASLDTLALTSDLSSYPLGFDRAGGPPPRKDKI</sequence>
<accession>A0A4Q2E082</accession>
<dbReference type="STRING" id="2316362.A0A4Q2E082"/>
<keyword evidence="3" id="KW-1185">Reference proteome</keyword>
<feature type="compositionally biased region" description="Polar residues" evidence="1">
    <location>
        <begin position="102"/>
        <end position="114"/>
    </location>
</feature>
<organism evidence="2 3">
    <name type="scientific">Candolleomyces aberdarensis</name>
    <dbReference type="NCBI Taxonomy" id="2316362"/>
    <lineage>
        <taxon>Eukaryota</taxon>
        <taxon>Fungi</taxon>
        <taxon>Dikarya</taxon>
        <taxon>Basidiomycota</taxon>
        <taxon>Agaricomycotina</taxon>
        <taxon>Agaricomycetes</taxon>
        <taxon>Agaricomycetidae</taxon>
        <taxon>Agaricales</taxon>
        <taxon>Agaricineae</taxon>
        <taxon>Psathyrellaceae</taxon>
        <taxon>Candolleomyces</taxon>
    </lineage>
</organism>
<evidence type="ECO:0000313" key="3">
    <source>
        <dbReference type="Proteomes" id="UP000290288"/>
    </source>
</evidence>
<dbReference type="Proteomes" id="UP000290288">
    <property type="component" value="Unassembled WGS sequence"/>
</dbReference>
<dbReference type="EMBL" id="SDEE01000007">
    <property type="protein sequence ID" value="RXW25252.1"/>
    <property type="molecule type" value="Genomic_DNA"/>
</dbReference>
<evidence type="ECO:0000256" key="1">
    <source>
        <dbReference type="SAM" id="MobiDB-lite"/>
    </source>
</evidence>
<protein>
    <submittedName>
        <fullName evidence="2">Uncharacterized protein</fullName>
    </submittedName>
</protein>